<dbReference type="InterPro" id="IPR036812">
    <property type="entry name" value="NAD(P)_OxRdtase_dom_sf"/>
</dbReference>
<dbReference type="InterPro" id="IPR005399">
    <property type="entry name" value="K_chnl_volt-dep_bsu_KCNAB-rel"/>
</dbReference>
<evidence type="ECO:0000256" key="1">
    <source>
        <dbReference type="ARBA" id="ARBA00006515"/>
    </source>
</evidence>
<evidence type="ECO:0000259" key="4">
    <source>
        <dbReference type="Pfam" id="PF00248"/>
    </source>
</evidence>
<dbReference type="PANTHER" id="PTHR43150:SF4">
    <property type="entry name" value="L-GLYCERALDEHYDE 3-PHOSPHATE REDUCTASE"/>
    <property type="match status" value="1"/>
</dbReference>
<comment type="similarity">
    <text evidence="1">Belongs to the shaker potassium channel beta subunit family.</text>
</comment>
<reference evidence="5 6" key="1">
    <citation type="submission" date="2019-08" db="EMBL/GenBank/DDBJ databases">
        <authorList>
            <person name="Alioto T."/>
            <person name="Alioto T."/>
            <person name="Gomez Garrido J."/>
        </authorList>
    </citation>
    <scope>NUCLEOTIDE SEQUENCE [LARGE SCALE GENOMIC DNA]</scope>
</reference>
<protein>
    <submittedName>
        <fullName evidence="5">NADP-dependent oxidoreductase domain</fullName>
    </submittedName>
</protein>
<dbReference type="Gene3D" id="3.20.20.100">
    <property type="entry name" value="NADP-dependent oxidoreductase domain"/>
    <property type="match status" value="1"/>
</dbReference>
<evidence type="ECO:0000313" key="5">
    <source>
        <dbReference type="EMBL" id="VVC27519.1"/>
    </source>
</evidence>
<dbReference type="CDD" id="cd19089">
    <property type="entry name" value="AKR_AKR14A1_2"/>
    <property type="match status" value="1"/>
</dbReference>
<gene>
    <name evidence="5" type="ORF">CINCED_3A009187</name>
</gene>
<dbReference type="PANTHER" id="PTHR43150">
    <property type="entry name" value="HYPERKINETIC, ISOFORM M"/>
    <property type="match status" value="1"/>
</dbReference>
<feature type="domain" description="NADP-dependent oxidoreductase" evidence="4">
    <location>
        <begin position="28"/>
        <end position="329"/>
    </location>
</feature>
<dbReference type="GO" id="GO:0051596">
    <property type="term" value="P:methylglyoxal catabolic process"/>
    <property type="evidence" value="ECO:0007669"/>
    <property type="project" value="TreeGrafter"/>
</dbReference>
<dbReference type="NCBIfam" id="NF007388">
    <property type="entry name" value="PRK09912.1"/>
    <property type="match status" value="1"/>
</dbReference>
<keyword evidence="6" id="KW-1185">Reference proteome</keyword>
<dbReference type="AlphaFoldDB" id="A0A5E4M7Y8"/>
<accession>A0A5E4M7Y8</accession>
<dbReference type="InterPro" id="IPR023210">
    <property type="entry name" value="NADP_OxRdtase_dom"/>
</dbReference>
<evidence type="ECO:0000256" key="2">
    <source>
        <dbReference type="ARBA" id="ARBA00022857"/>
    </source>
</evidence>
<dbReference type="Pfam" id="PF00248">
    <property type="entry name" value="Aldo_ket_red"/>
    <property type="match status" value="1"/>
</dbReference>
<keyword evidence="2" id="KW-0521">NADP</keyword>
<name>A0A5E4M7Y8_9HEMI</name>
<dbReference type="Proteomes" id="UP000325440">
    <property type="component" value="Unassembled WGS sequence"/>
</dbReference>
<evidence type="ECO:0000313" key="6">
    <source>
        <dbReference type="Proteomes" id="UP000325440"/>
    </source>
</evidence>
<dbReference type="OrthoDB" id="48988at2759"/>
<evidence type="ECO:0000256" key="3">
    <source>
        <dbReference type="ARBA" id="ARBA00023002"/>
    </source>
</evidence>
<dbReference type="EMBL" id="CABPRJ010000164">
    <property type="protein sequence ID" value="VVC27519.1"/>
    <property type="molecule type" value="Genomic_DNA"/>
</dbReference>
<organism evidence="5 6">
    <name type="scientific">Cinara cedri</name>
    <dbReference type="NCBI Taxonomy" id="506608"/>
    <lineage>
        <taxon>Eukaryota</taxon>
        <taxon>Metazoa</taxon>
        <taxon>Ecdysozoa</taxon>
        <taxon>Arthropoda</taxon>
        <taxon>Hexapoda</taxon>
        <taxon>Insecta</taxon>
        <taxon>Pterygota</taxon>
        <taxon>Neoptera</taxon>
        <taxon>Paraneoptera</taxon>
        <taxon>Hemiptera</taxon>
        <taxon>Sternorrhyncha</taxon>
        <taxon>Aphidomorpha</taxon>
        <taxon>Aphidoidea</taxon>
        <taxon>Aphididae</taxon>
        <taxon>Lachninae</taxon>
        <taxon>Cinara</taxon>
    </lineage>
</organism>
<dbReference type="SUPFAM" id="SSF51430">
    <property type="entry name" value="NAD(P)-linked oxidoreductase"/>
    <property type="match status" value="1"/>
</dbReference>
<proteinExistence type="inferred from homology"/>
<keyword evidence="3" id="KW-0560">Oxidoreductase</keyword>
<sequence length="343" mass="38981">MTYKADKLRYESMIYRKAGKNGLRLPIISLGLWQNFGGENTLETQREMLHTAFDLGITHFDLANNYGTPYGSAELNFGKIFHQDLRQYRDEIIISTKAGYDMWPGPYGQKGSSRKYLLASLDQSLKRLKLDYVDIFYSHCFDKETPLEETAGALASAVTQGKTLYVGISSYPSSKTIEIANILSKYNIPLLVNQSSYNMFNRWIELKLLNICEKYGVGIIAFSTLAQGLLTKKYSNYNLNNMLLKTLSRSTISPTDLSIENLTRIKYLEKIAKKRNQTLAQMALSWVLRDTRITSTLIGASSCTQIRENVDILKNLTFNKEELIEIDSFAIDGSVNFGRQQEI</sequence>
<dbReference type="GO" id="GO:0016491">
    <property type="term" value="F:oxidoreductase activity"/>
    <property type="evidence" value="ECO:0007669"/>
    <property type="project" value="UniProtKB-KW"/>
</dbReference>